<sequence>MHAKRIVHRDVKANNLLLTRKGRVKLCDFGACVQLGGDTSACRTPVGTLTHIAPEAVYSPPSNLERHYGSPADIWGLGVTCIELAERDLPVDRKYIENKGLDEEFCHFVKLCLTVEPEDRPTALELQQHPFLQKDIPDASPLIAPGRLPDPPALPKDPTDISELLDGLCELFVPIPPPLPHGRREASISSNEGSARNAGSAREVVEAASAVISTAGLDLYEGEIAAFEVELRGKAFFFAADELTSWRLNHKRPAHPEMRIINLARHNLRSADDMRNAKLVEDALLVVWEEKKKSEIIVGVKPVLFMFALVLKKVTGRKAQSLVSLAEWYKKEFGCELTDKIRDILTELDNSGDLSRSLPDLEWKKKGPDHTFAETAANLARVSQERLTDTFELVRRTFSGR</sequence>
<comment type="catalytic activity">
    <reaction evidence="8">
        <text>L-seryl-[protein] + ATP = O-phospho-L-seryl-[protein] + ADP + H(+)</text>
        <dbReference type="Rhea" id="RHEA:17989"/>
        <dbReference type="Rhea" id="RHEA-COMP:9863"/>
        <dbReference type="Rhea" id="RHEA-COMP:11604"/>
        <dbReference type="ChEBI" id="CHEBI:15378"/>
        <dbReference type="ChEBI" id="CHEBI:29999"/>
        <dbReference type="ChEBI" id="CHEBI:30616"/>
        <dbReference type="ChEBI" id="CHEBI:83421"/>
        <dbReference type="ChEBI" id="CHEBI:456216"/>
        <dbReference type="EC" id="2.7.11.1"/>
    </reaction>
</comment>
<dbReference type="InterPro" id="IPR050629">
    <property type="entry name" value="STE20/SPS1-PAK"/>
</dbReference>
<dbReference type="InterPro" id="IPR000719">
    <property type="entry name" value="Prot_kinase_dom"/>
</dbReference>
<dbReference type="PROSITE" id="PS00108">
    <property type="entry name" value="PROTEIN_KINASE_ST"/>
    <property type="match status" value="1"/>
</dbReference>
<evidence type="ECO:0000259" key="9">
    <source>
        <dbReference type="PROSITE" id="PS50011"/>
    </source>
</evidence>
<dbReference type="PANTHER" id="PTHR48012">
    <property type="entry name" value="STERILE20-LIKE KINASE, ISOFORM B-RELATED"/>
    <property type="match status" value="1"/>
</dbReference>
<evidence type="ECO:0000256" key="7">
    <source>
        <dbReference type="ARBA" id="ARBA00047899"/>
    </source>
</evidence>
<dbReference type="GO" id="GO:0004674">
    <property type="term" value="F:protein serine/threonine kinase activity"/>
    <property type="evidence" value="ECO:0007669"/>
    <property type="project" value="UniProtKB-KW"/>
</dbReference>
<dbReference type="Proteomes" id="UP000041254">
    <property type="component" value="Unassembled WGS sequence"/>
</dbReference>
<dbReference type="SUPFAM" id="SSF56112">
    <property type="entry name" value="Protein kinase-like (PK-like)"/>
    <property type="match status" value="1"/>
</dbReference>
<dbReference type="OrthoDB" id="2914378at2759"/>
<organism evidence="10 11">
    <name type="scientific">Vitrella brassicaformis (strain CCMP3155)</name>
    <dbReference type="NCBI Taxonomy" id="1169540"/>
    <lineage>
        <taxon>Eukaryota</taxon>
        <taxon>Sar</taxon>
        <taxon>Alveolata</taxon>
        <taxon>Colpodellida</taxon>
        <taxon>Vitrellaceae</taxon>
        <taxon>Vitrella</taxon>
    </lineage>
</organism>
<comment type="catalytic activity">
    <reaction evidence="7">
        <text>L-threonyl-[protein] + ATP = O-phospho-L-threonyl-[protein] + ADP + H(+)</text>
        <dbReference type="Rhea" id="RHEA:46608"/>
        <dbReference type="Rhea" id="RHEA-COMP:11060"/>
        <dbReference type="Rhea" id="RHEA-COMP:11605"/>
        <dbReference type="ChEBI" id="CHEBI:15378"/>
        <dbReference type="ChEBI" id="CHEBI:30013"/>
        <dbReference type="ChEBI" id="CHEBI:30616"/>
        <dbReference type="ChEBI" id="CHEBI:61977"/>
        <dbReference type="ChEBI" id="CHEBI:456216"/>
        <dbReference type="EC" id="2.7.11.1"/>
    </reaction>
</comment>
<evidence type="ECO:0000256" key="4">
    <source>
        <dbReference type="ARBA" id="ARBA00022741"/>
    </source>
</evidence>
<dbReference type="Gene3D" id="1.10.510.10">
    <property type="entry name" value="Transferase(Phosphotransferase) domain 1"/>
    <property type="match status" value="1"/>
</dbReference>
<feature type="domain" description="Protein kinase" evidence="9">
    <location>
        <begin position="1"/>
        <end position="132"/>
    </location>
</feature>
<evidence type="ECO:0000313" key="11">
    <source>
        <dbReference type="Proteomes" id="UP000041254"/>
    </source>
</evidence>
<keyword evidence="2" id="KW-0723">Serine/threonine-protein kinase</keyword>
<dbReference type="STRING" id="1169540.A0A0G4H047"/>
<name>A0A0G4H047_VITBC</name>
<evidence type="ECO:0000256" key="5">
    <source>
        <dbReference type="ARBA" id="ARBA00022777"/>
    </source>
</evidence>
<proteinExistence type="inferred from homology"/>
<keyword evidence="5" id="KW-0418">Kinase</keyword>
<keyword evidence="3" id="KW-0808">Transferase</keyword>
<evidence type="ECO:0000256" key="1">
    <source>
        <dbReference type="ARBA" id="ARBA00008874"/>
    </source>
</evidence>
<keyword evidence="11" id="KW-1185">Reference proteome</keyword>
<comment type="similarity">
    <text evidence="1">Belongs to the protein kinase superfamily. STE Ser/Thr protein kinase family. STE20 subfamily.</text>
</comment>
<evidence type="ECO:0000256" key="3">
    <source>
        <dbReference type="ARBA" id="ARBA00022679"/>
    </source>
</evidence>
<reference evidence="10 11" key="1">
    <citation type="submission" date="2014-11" db="EMBL/GenBank/DDBJ databases">
        <authorList>
            <person name="Zhu J."/>
            <person name="Qi W."/>
            <person name="Song R."/>
        </authorList>
    </citation>
    <scope>NUCLEOTIDE SEQUENCE [LARGE SCALE GENOMIC DNA]</scope>
</reference>
<dbReference type="Pfam" id="PF00069">
    <property type="entry name" value="Pkinase"/>
    <property type="match status" value="1"/>
</dbReference>
<dbReference type="InParanoid" id="A0A0G4H047"/>
<dbReference type="SMART" id="SM00220">
    <property type="entry name" value="S_TKc"/>
    <property type="match status" value="1"/>
</dbReference>
<keyword evidence="6" id="KW-0067">ATP-binding</keyword>
<dbReference type="GO" id="GO:0005737">
    <property type="term" value="C:cytoplasm"/>
    <property type="evidence" value="ECO:0007669"/>
    <property type="project" value="TreeGrafter"/>
</dbReference>
<evidence type="ECO:0000256" key="2">
    <source>
        <dbReference type="ARBA" id="ARBA00022527"/>
    </source>
</evidence>
<dbReference type="EMBL" id="CDMY01000910">
    <property type="protein sequence ID" value="CEM36928.1"/>
    <property type="molecule type" value="Genomic_DNA"/>
</dbReference>
<evidence type="ECO:0000256" key="6">
    <source>
        <dbReference type="ARBA" id="ARBA00022840"/>
    </source>
</evidence>
<dbReference type="PROSITE" id="PS50011">
    <property type="entry name" value="PROTEIN_KINASE_DOM"/>
    <property type="match status" value="1"/>
</dbReference>
<dbReference type="VEuPathDB" id="CryptoDB:Vbra_1822"/>
<gene>
    <name evidence="10" type="ORF">Vbra_1822</name>
</gene>
<evidence type="ECO:0000256" key="8">
    <source>
        <dbReference type="ARBA" id="ARBA00048679"/>
    </source>
</evidence>
<dbReference type="InterPro" id="IPR011009">
    <property type="entry name" value="Kinase-like_dom_sf"/>
</dbReference>
<dbReference type="PANTHER" id="PTHR48012:SF10">
    <property type="entry name" value="FI20177P1"/>
    <property type="match status" value="1"/>
</dbReference>
<accession>A0A0G4H047</accession>
<keyword evidence="4" id="KW-0547">Nucleotide-binding</keyword>
<evidence type="ECO:0000313" key="10">
    <source>
        <dbReference type="EMBL" id="CEM36928.1"/>
    </source>
</evidence>
<protein>
    <recommendedName>
        <fullName evidence="9">Protein kinase domain-containing protein</fullName>
    </recommendedName>
</protein>
<dbReference type="AlphaFoldDB" id="A0A0G4H047"/>
<dbReference type="InterPro" id="IPR008271">
    <property type="entry name" value="Ser/Thr_kinase_AS"/>
</dbReference>
<dbReference type="GO" id="GO:0005524">
    <property type="term" value="F:ATP binding"/>
    <property type="evidence" value="ECO:0007669"/>
    <property type="project" value="UniProtKB-KW"/>
</dbReference>